<evidence type="ECO:0000256" key="2">
    <source>
        <dbReference type="SAM" id="MobiDB-lite"/>
    </source>
</evidence>
<feature type="region of interest" description="Disordered" evidence="2">
    <location>
        <begin position="1"/>
        <end position="195"/>
    </location>
</feature>
<feature type="domain" description="RNase H type-1" evidence="3">
    <location>
        <begin position="1067"/>
        <end position="1196"/>
    </location>
</feature>
<feature type="compositionally biased region" description="Basic and acidic residues" evidence="2">
    <location>
        <begin position="1"/>
        <end position="13"/>
    </location>
</feature>
<dbReference type="CDD" id="cd09279">
    <property type="entry name" value="RNase_HI_like"/>
    <property type="match status" value="1"/>
</dbReference>
<reference evidence="5" key="1">
    <citation type="submission" date="2018-02" db="EMBL/GenBank/DDBJ databases">
        <authorList>
            <person name="Cohen D.B."/>
            <person name="Kent A.D."/>
        </authorList>
    </citation>
    <scope>NUCLEOTIDE SEQUENCE</scope>
</reference>
<dbReference type="SUPFAM" id="SSF56672">
    <property type="entry name" value="DNA/RNA polymerases"/>
    <property type="match status" value="1"/>
</dbReference>
<dbReference type="InterPro" id="IPR043502">
    <property type="entry name" value="DNA/RNA_pol_sf"/>
</dbReference>
<dbReference type="InterPro" id="IPR043128">
    <property type="entry name" value="Rev_trsase/Diguanyl_cyclase"/>
</dbReference>
<dbReference type="InterPro" id="IPR001584">
    <property type="entry name" value="Integrase_cat-core"/>
</dbReference>
<dbReference type="InterPro" id="IPR021109">
    <property type="entry name" value="Peptidase_aspartic_dom_sf"/>
</dbReference>
<keyword evidence="1" id="KW-0233">DNA recombination</keyword>
<feature type="domain" description="Integrase catalytic" evidence="4">
    <location>
        <begin position="1348"/>
        <end position="1490"/>
    </location>
</feature>
<dbReference type="Pfam" id="PF17919">
    <property type="entry name" value="RT_RNaseH_2"/>
    <property type="match status" value="1"/>
</dbReference>
<organism evidence="5">
    <name type="scientific">Fagus sylvatica</name>
    <name type="common">Beechnut</name>
    <dbReference type="NCBI Taxonomy" id="28930"/>
    <lineage>
        <taxon>Eukaryota</taxon>
        <taxon>Viridiplantae</taxon>
        <taxon>Streptophyta</taxon>
        <taxon>Embryophyta</taxon>
        <taxon>Tracheophyta</taxon>
        <taxon>Spermatophyta</taxon>
        <taxon>Magnoliopsida</taxon>
        <taxon>eudicotyledons</taxon>
        <taxon>Gunneridae</taxon>
        <taxon>Pentapetalae</taxon>
        <taxon>rosids</taxon>
        <taxon>fabids</taxon>
        <taxon>Fagales</taxon>
        <taxon>Fagaceae</taxon>
        <taxon>Fagus</taxon>
    </lineage>
</organism>
<dbReference type="InterPro" id="IPR036397">
    <property type="entry name" value="RNaseH_sf"/>
</dbReference>
<dbReference type="Pfam" id="PF00078">
    <property type="entry name" value="RVT_1"/>
    <property type="match status" value="1"/>
</dbReference>
<gene>
    <name evidence="5" type="ORF">FSB_LOCUS28677</name>
</gene>
<evidence type="ECO:0000259" key="3">
    <source>
        <dbReference type="PROSITE" id="PS50879"/>
    </source>
</evidence>
<dbReference type="Pfam" id="PF13456">
    <property type="entry name" value="RVT_3"/>
    <property type="match status" value="1"/>
</dbReference>
<dbReference type="GO" id="GO:0015074">
    <property type="term" value="P:DNA integration"/>
    <property type="evidence" value="ECO:0007669"/>
    <property type="project" value="InterPro"/>
</dbReference>
<dbReference type="PANTHER" id="PTHR48475:SF2">
    <property type="entry name" value="RIBONUCLEASE H"/>
    <property type="match status" value="1"/>
</dbReference>
<dbReference type="InterPro" id="IPR002156">
    <property type="entry name" value="RNaseH_domain"/>
</dbReference>
<feature type="compositionally biased region" description="Basic residues" evidence="2">
    <location>
        <begin position="72"/>
        <end position="81"/>
    </location>
</feature>
<dbReference type="InterPro" id="IPR041577">
    <property type="entry name" value="RT_RNaseH_2"/>
</dbReference>
<proteinExistence type="predicted"/>
<dbReference type="InterPro" id="IPR041588">
    <property type="entry name" value="Integrase_H2C2"/>
</dbReference>
<dbReference type="Gene3D" id="2.40.70.10">
    <property type="entry name" value="Acid Proteases"/>
    <property type="match status" value="1"/>
</dbReference>
<feature type="compositionally biased region" description="Polar residues" evidence="2">
    <location>
        <begin position="134"/>
        <end position="156"/>
    </location>
</feature>
<dbReference type="PROSITE" id="PS50879">
    <property type="entry name" value="RNASE_H_1"/>
    <property type="match status" value="1"/>
</dbReference>
<dbReference type="EMBL" id="OIVN01002122">
    <property type="protein sequence ID" value="SPD00795.1"/>
    <property type="molecule type" value="Genomic_DNA"/>
</dbReference>
<dbReference type="PANTHER" id="PTHR48475">
    <property type="entry name" value="RIBONUCLEASE H"/>
    <property type="match status" value="1"/>
</dbReference>
<dbReference type="InterPro" id="IPR000477">
    <property type="entry name" value="RT_dom"/>
</dbReference>
<dbReference type="Pfam" id="PF17921">
    <property type="entry name" value="Integrase_H2C2"/>
    <property type="match status" value="1"/>
</dbReference>
<dbReference type="CDD" id="cd00303">
    <property type="entry name" value="retropepsin_like"/>
    <property type="match status" value="1"/>
</dbReference>
<dbReference type="SUPFAM" id="SSF50630">
    <property type="entry name" value="Acid proteases"/>
    <property type="match status" value="1"/>
</dbReference>
<sequence length="1490" mass="167368">MSEKPRSVGRESRSPVQEGSSKTLYEPMWPTETPSEASKGASAKAPPQHTDPNEVSFRGKDQEATSKGSHSPGRRNVHRGIKYTSRTSQTEDSQRVIANLRQEVSDLKREARGRTPIKEKPRNRVNASKRGNPEYSNYEESPDTSGSQSESRSPTPQMVHRKPRNMGESSRSRPPLYGRKNPQTNKLSSRKAPRLEEQNAVWRALDLVSSSPFSREIEKARLLREVHGSTIRNIQWPNRPYGSHRPLPTNYDRISSQRTPHVFALPIKFWRGRDEMVQPTWQMNDRLMGPNGRGDNETIKNYSIRYWETYNDIDGRSEEVAIKAFKLGLPVDSGLRHSLVKCQPSNLVKLMNKIDQFVRLEEDGKGATPTQTNTQPKIFTPKPPIRSSPAVKSLSEGHLDQYIDAKLSKMKGPSTTSGQPNTSDTVAAGIIHVIHDPLCSIISTGSYRSQMQKAAHLRRSFSVVNSVHPAPICSVGGGFMEQVISFSDSDLKDVQLPHNDPLVVTLRIGNYDVERILIDQGSFAEVMYQDLYTKLGMGEAELSSFTSPIFGFSGEPVVPLGKAVLPVLAGPINLQTEFIIVNASSPYNAIMGRDWLHKMRAIPSTFHQKLRFPTKEGVMELSGDQSQEPEEGEVLTTEQPEKVFFDLSYPEQFFLVSSKLSAIDREQLLQVLADSSETTEVGPRKGLNSLEEVGRLLASGAIREIQYPAWLSNTVVVKKKNGKWRGYHQIPVNEADQDKTAFITPRGTYCYKMMPFGLENAGVTYQRMVTKMFGHIIGKIVEVYINDMLVKSIKEKNHIADLLQVFDILRESRLRLNASKCTFGVSSGKFLGHIVSRRGIEPNPDQITALVDSAEPRNIKQVQHLTGMVAALGHFISRSADKCKPFFQLLGKRSKFILNEECSAAFQGIKAYLSTPPCLSIPNPGEQLFLYLAVSNHVVSAVLVREFGQEQKPVFFVSKAMDETELRYLPLEKAALAVLQAAKKLPHYFQSNKVTVLSDLPLKMLLQRSDFSGRITKWGVYLGSLGVEYKPRTAIKGQVLAEFLAEFQYDPNNPSLTIPAETQLGLVTRKWELFVDGASNSKGSRAGVVLVSPEGLILEQAIRLKFSASNNEAEYEALLIGLRIAEGLGACHLQVFCDSQLVANQVSGEYQARDERMSAYLTAVRLLLEKFESVHVAQIRREHNSHADVLAKLATALESDVQRTVCIETLDRPSFQNQRMSVCSISGQPSWMDPILSYLVDNKLPEDRKEAKIIKRKAPKYWVSKERLLYRRSFTGPYLLCVCPEMVQNFLFEIHEGICGSHTGGRSLAHRAISQGYWWPYMQADALKYVRECDKCQRFAPMIHQPARELNPLSSPWPFAQWGLDIVEPLPRAPGNKKFLITATDYFTKWIEVEPLSNIRDVDTQRFFWKNIITRFGIPWAAISDNGTQFESRLFKGFCSDLGIKNFFSSPGYPQSNGKAEASNKVILSGIKRKLEEAKGKWVEELPSVL</sequence>
<dbReference type="Gene3D" id="1.10.340.70">
    <property type="match status" value="1"/>
</dbReference>
<dbReference type="Gene3D" id="3.30.70.270">
    <property type="match status" value="2"/>
</dbReference>
<feature type="compositionally biased region" description="Polar residues" evidence="2">
    <location>
        <begin position="14"/>
        <end position="23"/>
    </location>
</feature>
<evidence type="ECO:0000313" key="5">
    <source>
        <dbReference type="EMBL" id="SPD00795.1"/>
    </source>
</evidence>
<feature type="compositionally biased region" description="Basic and acidic residues" evidence="2">
    <location>
        <begin position="103"/>
        <end position="122"/>
    </location>
</feature>
<accession>A0A2N9GMJ4</accession>
<feature type="region of interest" description="Disordered" evidence="2">
    <location>
        <begin position="364"/>
        <end position="391"/>
    </location>
</feature>
<dbReference type="CDD" id="cd01647">
    <property type="entry name" value="RT_LTR"/>
    <property type="match status" value="1"/>
</dbReference>
<dbReference type="Pfam" id="PF00665">
    <property type="entry name" value="rve"/>
    <property type="match status" value="1"/>
</dbReference>
<evidence type="ECO:0000256" key="1">
    <source>
        <dbReference type="ARBA" id="ARBA00023172"/>
    </source>
</evidence>
<protein>
    <submittedName>
        <fullName evidence="5">Uncharacterized protein</fullName>
    </submittedName>
</protein>
<feature type="compositionally biased region" description="Polar residues" evidence="2">
    <location>
        <begin position="368"/>
        <end position="377"/>
    </location>
</feature>
<dbReference type="GO" id="GO:0003676">
    <property type="term" value="F:nucleic acid binding"/>
    <property type="evidence" value="ECO:0007669"/>
    <property type="project" value="InterPro"/>
</dbReference>
<dbReference type="Gene3D" id="3.10.10.10">
    <property type="entry name" value="HIV Type 1 Reverse Transcriptase, subunit A, domain 1"/>
    <property type="match status" value="1"/>
</dbReference>
<name>A0A2N9GMJ4_FAGSY</name>
<dbReference type="SUPFAM" id="SSF53098">
    <property type="entry name" value="Ribonuclease H-like"/>
    <property type="match status" value="2"/>
</dbReference>
<dbReference type="InterPro" id="IPR012337">
    <property type="entry name" value="RNaseH-like_sf"/>
</dbReference>
<dbReference type="Gene3D" id="3.10.20.370">
    <property type="match status" value="1"/>
</dbReference>
<dbReference type="GO" id="GO:0004523">
    <property type="term" value="F:RNA-DNA hybrid ribonuclease activity"/>
    <property type="evidence" value="ECO:0007669"/>
    <property type="project" value="InterPro"/>
</dbReference>
<dbReference type="PROSITE" id="PS50994">
    <property type="entry name" value="INTEGRASE"/>
    <property type="match status" value="1"/>
</dbReference>
<evidence type="ECO:0000259" key="4">
    <source>
        <dbReference type="PROSITE" id="PS50994"/>
    </source>
</evidence>
<dbReference type="Gene3D" id="3.30.420.10">
    <property type="entry name" value="Ribonuclease H-like superfamily/Ribonuclease H"/>
    <property type="match status" value="2"/>
</dbReference>
<dbReference type="GO" id="GO:0006310">
    <property type="term" value="P:DNA recombination"/>
    <property type="evidence" value="ECO:0007669"/>
    <property type="project" value="UniProtKB-KW"/>
</dbReference>